<evidence type="ECO:0000256" key="1">
    <source>
        <dbReference type="ARBA" id="ARBA00023015"/>
    </source>
</evidence>
<reference evidence="5 6" key="1">
    <citation type="submission" date="2012-02" db="EMBL/GenBank/DDBJ databases">
        <title>Improved High-Quality Draft sequence of Microvirga sp. WSM3557.</title>
        <authorList>
            <consortium name="US DOE Joint Genome Institute"/>
            <person name="Lucas S."/>
            <person name="Han J."/>
            <person name="Lapidus A."/>
            <person name="Cheng J.-F."/>
            <person name="Goodwin L."/>
            <person name="Pitluck S."/>
            <person name="Peters L."/>
            <person name="Zhang X."/>
            <person name="Detter J.C."/>
            <person name="Han C."/>
            <person name="Tapia R."/>
            <person name="Land M."/>
            <person name="Hauser L."/>
            <person name="Kyrpides N."/>
            <person name="Ivanova N."/>
            <person name="Pagani I."/>
            <person name="Brau L."/>
            <person name="Yates R."/>
            <person name="O'Hara G."/>
            <person name="Rui T."/>
            <person name="Howieson J."/>
            <person name="Reeve W."/>
            <person name="Woyke T."/>
        </authorList>
    </citation>
    <scope>NUCLEOTIDE SEQUENCE [LARGE SCALE GENOMIC DNA]</scope>
    <source>
        <strain evidence="5 6">WSM3557</strain>
    </source>
</reference>
<name>I4YZQ7_9HYPH</name>
<dbReference type="InterPro" id="IPR018060">
    <property type="entry name" value="HTH_AraC"/>
</dbReference>
<dbReference type="Pfam" id="PF12625">
    <property type="entry name" value="Arabinose_bd"/>
    <property type="match status" value="1"/>
</dbReference>
<dbReference type="AlphaFoldDB" id="I4YZQ7"/>
<dbReference type="Pfam" id="PF12833">
    <property type="entry name" value="HTH_18"/>
    <property type="match status" value="1"/>
</dbReference>
<dbReference type="Proteomes" id="UP000003947">
    <property type="component" value="Unassembled WGS sequence"/>
</dbReference>
<keyword evidence="2 5" id="KW-0238">DNA-binding</keyword>
<dbReference type="RefSeq" id="WP_009490914.1">
    <property type="nucleotide sequence ID" value="NZ_CP141048.1"/>
</dbReference>
<dbReference type="GO" id="GO:0003700">
    <property type="term" value="F:DNA-binding transcription factor activity"/>
    <property type="evidence" value="ECO:0007669"/>
    <property type="project" value="InterPro"/>
</dbReference>
<dbReference type="GO" id="GO:0005829">
    <property type="term" value="C:cytosol"/>
    <property type="evidence" value="ECO:0007669"/>
    <property type="project" value="TreeGrafter"/>
</dbReference>
<dbReference type="HOGENOM" id="CLU_047522_1_0_5"/>
<dbReference type="SMART" id="SM00342">
    <property type="entry name" value="HTH_ARAC"/>
    <property type="match status" value="1"/>
</dbReference>
<dbReference type="PROSITE" id="PS01124">
    <property type="entry name" value="HTH_ARAC_FAMILY_2"/>
    <property type="match status" value="1"/>
</dbReference>
<dbReference type="Gene3D" id="1.10.10.60">
    <property type="entry name" value="Homeodomain-like"/>
    <property type="match status" value="1"/>
</dbReference>
<keyword evidence="6" id="KW-1185">Reference proteome</keyword>
<dbReference type="PANTHER" id="PTHR47894">
    <property type="entry name" value="HTH-TYPE TRANSCRIPTIONAL REGULATOR GADX"/>
    <property type="match status" value="1"/>
</dbReference>
<accession>I4YZQ7</accession>
<organism evidence="5 6">
    <name type="scientific">Microvirga lotononidis</name>
    <dbReference type="NCBI Taxonomy" id="864069"/>
    <lineage>
        <taxon>Bacteria</taxon>
        <taxon>Pseudomonadati</taxon>
        <taxon>Pseudomonadota</taxon>
        <taxon>Alphaproteobacteria</taxon>
        <taxon>Hyphomicrobiales</taxon>
        <taxon>Methylobacteriaceae</taxon>
        <taxon>Microvirga</taxon>
    </lineage>
</organism>
<evidence type="ECO:0000256" key="2">
    <source>
        <dbReference type="ARBA" id="ARBA00023125"/>
    </source>
</evidence>
<evidence type="ECO:0000313" key="5">
    <source>
        <dbReference type="EMBL" id="EIM29449.1"/>
    </source>
</evidence>
<dbReference type="eggNOG" id="COG2207">
    <property type="taxonomic scope" value="Bacteria"/>
</dbReference>
<proteinExistence type="predicted"/>
<evidence type="ECO:0000256" key="3">
    <source>
        <dbReference type="ARBA" id="ARBA00023163"/>
    </source>
</evidence>
<dbReference type="PATRIC" id="fig|864069.3.peg.2114"/>
<dbReference type="InterPro" id="IPR020449">
    <property type="entry name" value="Tscrpt_reg_AraC-type_HTH"/>
</dbReference>
<evidence type="ECO:0000313" key="6">
    <source>
        <dbReference type="Proteomes" id="UP000003947"/>
    </source>
</evidence>
<dbReference type="EMBL" id="JH660641">
    <property type="protein sequence ID" value="EIM29449.1"/>
    <property type="molecule type" value="Genomic_DNA"/>
</dbReference>
<dbReference type="STRING" id="864069.MicloDRAFT_00019270"/>
<dbReference type="InterPro" id="IPR009057">
    <property type="entry name" value="Homeodomain-like_sf"/>
</dbReference>
<dbReference type="GO" id="GO:0000976">
    <property type="term" value="F:transcription cis-regulatory region binding"/>
    <property type="evidence" value="ECO:0007669"/>
    <property type="project" value="TreeGrafter"/>
</dbReference>
<evidence type="ECO:0000259" key="4">
    <source>
        <dbReference type="PROSITE" id="PS01124"/>
    </source>
</evidence>
<keyword evidence="3" id="KW-0804">Transcription</keyword>
<dbReference type="PANTHER" id="PTHR47894:SF4">
    <property type="entry name" value="HTH-TYPE TRANSCRIPTIONAL REGULATOR GADX"/>
    <property type="match status" value="1"/>
</dbReference>
<keyword evidence="1" id="KW-0805">Transcription regulation</keyword>
<gene>
    <name evidence="5" type="ORF">MicloDRAFT_00019270</name>
</gene>
<protein>
    <submittedName>
        <fullName evidence="5">DNA-binding domain-containing protein, AraC-type</fullName>
    </submittedName>
</protein>
<dbReference type="PRINTS" id="PR00032">
    <property type="entry name" value="HTHARAC"/>
</dbReference>
<dbReference type="SUPFAM" id="SSF46689">
    <property type="entry name" value="Homeodomain-like"/>
    <property type="match status" value="1"/>
</dbReference>
<feature type="domain" description="HTH araC/xylS-type" evidence="4">
    <location>
        <begin position="226"/>
        <end position="324"/>
    </location>
</feature>
<dbReference type="InterPro" id="IPR032687">
    <property type="entry name" value="AraC-type_N"/>
</dbReference>
<sequence length="334" mass="37052">MARLAAARLAGVGSDPAPLLHQAGITSAQVDDAETEMAADAQLAFLNLAADALRDDLLGFHLAREFELRQVALLYYVLASSDTLGDALARSERYSVIANESIVLSRMPDSRAGIRVSYVGVPRHADRHQMEFWITAIVRICRHLTGSDLRPVRIAMIHPRCAVSNAIEDYLECPIAFGAGTDEIAFARGAPRLRLENADPYLNKMLVRHCEEALVRRVRPAGPLQARVENAIAPLLPHGRARVDEVARSLGMSRRTLARHLAEENLTFTDVLERVRRDMAQHYLKDPGLPISRIAWLLGYQEASAFTNSFRRWTGMTPTEMRTRHHGDATAAPP</sequence>